<dbReference type="GO" id="GO:0015979">
    <property type="term" value="P:photosynthesis"/>
    <property type="evidence" value="ECO:0007669"/>
    <property type="project" value="UniProtKB-UniRule"/>
</dbReference>
<evidence type="ECO:0000256" key="5">
    <source>
        <dbReference type="ARBA" id="ARBA00023136"/>
    </source>
</evidence>
<dbReference type="InterPro" id="IPR010527">
    <property type="entry name" value="PSII_PsbU"/>
</dbReference>
<keyword evidence="6 7" id="KW-0604">Photosystem II</keyword>
<organism evidence="8 9">
    <name type="scientific">Cylindrospermopsis raciborskii CENA303</name>
    <dbReference type="NCBI Taxonomy" id="1170769"/>
    <lineage>
        <taxon>Bacteria</taxon>
        <taxon>Bacillati</taxon>
        <taxon>Cyanobacteriota</taxon>
        <taxon>Cyanophyceae</taxon>
        <taxon>Nostocales</taxon>
        <taxon>Aphanizomenonaceae</taxon>
        <taxon>Cylindrospermopsis</taxon>
    </lineage>
</organism>
<dbReference type="EMBL" id="NBYN01000042">
    <property type="protein sequence ID" value="OSO90983.1"/>
    <property type="molecule type" value="Genomic_DNA"/>
</dbReference>
<keyword evidence="7" id="KW-0813">Transport</keyword>
<evidence type="ECO:0000256" key="4">
    <source>
        <dbReference type="ARBA" id="ARBA00023078"/>
    </source>
</evidence>
<comment type="subcellular location">
    <subcellularLocation>
        <location evidence="7">Cellular thylakoid membrane</location>
        <topology evidence="7">Peripheral membrane protein</topology>
        <orientation evidence="7">Lumenal side</orientation>
    </subcellularLocation>
    <subcellularLocation>
        <location evidence="1">Membrane</location>
        <topology evidence="1">Peripheral membrane protein</topology>
    </subcellularLocation>
</comment>
<evidence type="ECO:0000256" key="6">
    <source>
        <dbReference type="ARBA" id="ARBA00023276"/>
    </source>
</evidence>
<dbReference type="RefSeq" id="WP_040553842.1">
    <property type="nucleotide sequence ID" value="NZ_NBYN01000042.1"/>
</dbReference>
<dbReference type="Pfam" id="PF06514">
    <property type="entry name" value="PsbU"/>
    <property type="match status" value="1"/>
</dbReference>
<sequence>MKGLVRLLTVFSLLLGCWGWLGITPAAQAWDFSHVNLYQTPILAIARQNKADQKLATDFGKKIDLNNTNISRFQGIRGFYPVLAKKIIANAPYAKVEDVLEIKGLSDRQKKLLANNLSQFTVTKYDAEFNEGDDRINNGIYR</sequence>
<keyword evidence="5 7" id="KW-0472">Membrane</keyword>
<dbReference type="GO" id="GO:0009654">
    <property type="term" value="C:photosystem II oxygen evolving complex"/>
    <property type="evidence" value="ECO:0007669"/>
    <property type="project" value="InterPro"/>
</dbReference>
<name>A0A1X4G7L1_9CYAN</name>
<dbReference type="HAMAP" id="MF_00589">
    <property type="entry name" value="PSII_PsbU"/>
    <property type="match status" value="1"/>
</dbReference>
<dbReference type="GO" id="GO:0031676">
    <property type="term" value="C:plasma membrane-derived thylakoid membrane"/>
    <property type="evidence" value="ECO:0007669"/>
    <property type="project" value="UniProtKB-SubCell"/>
</dbReference>
<keyword evidence="4 7" id="KW-0793">Thylakoid</keyword>
<dbReference type="GO" id="GO:0042549">
    <property type="term" value="P:photosystem II stabilization"/>
    <property type="evidence" value="ECO:0007669"/>
    <property type="project" value="InterPro"/>
</dbReference>
<dbReference type="NCBIfam" id="NF002708">
    <property type="entry name" value="PRK02515.1"/>
    <property type="match status" value="1"/>
</dbReference>
<dbReference type="GO" id="GO:0019898">
    <property type="term" value="C:extrinsic component of membrane"/>
    <property type="evidence" value="ECO:0007669"/>
    <property type="project" value="InterPro"/>
</dbReference>
<accession>A0A1X4G7L1</accession>
<evidence type="ECO:0000256" key="7">
    <source>
        <dbReference type="HAMAP-Rule" id="MF_00589"/>
    </source>
</evidence>
<dbReference type="Proteomes" id="UP000192997">
    <property type="component" value="Unassembled WGS sequence"/>
</dbReference>
<evidence type="ECO:0000313" key="9">
    <source>
        <dbReference type="Proteomes" id="UP000192997"/>
    </source>
</evidence>
<dbReference type="SUPFAM" id="SSF81585">
    <property type="entry name" value="PsbU/PolX domain-like"/>
    <property type="match status" value="1"/>
</dbReference>
<evidence type="ECO:0000256" key="1">
    <source>
        <dbReference type="ARBA" id="ARBA00004170"/>
    </source>
</evidence>
<comment type="subunit">
    <text evidence="7">PSII is composed of 1 copy each of membrane proteins PsbA, PsbB, PsbC, PsbD, PsbE, PsbF, PsbH, PsbI, PsbJ, PsbK, PsbL, PsbM, PsbT, PsbX, PsbY, PsbZ, Psb30/Ycf12, peripheral proteins PsbO, CyanoQ (PsbQ), PsbU, PsbV and a large number of cofactors. It forms dimeric complexes.</text>
</comment>
<protein>
    <recommendedName>
        <fullName evidence="7">Photosystem II extrinsic protein U</fullName>
        <shortName evidence="7">PSII-U</shortName>
        <shortName evidence="7">PsbU</shortName>
    </recommendedName>
    <alternativeName>
        <fullName evidence="7">Photosystem II 12 kDa extrinsic protein</fullName>
        <shortName evidence="7">PS II complex 12 kDa extrinsic protein</shortName>
    </alternativeName>
</protein>
<keyword evidence="3 7" id="KW-0249">Electron transport</keyword>
<comment type="similarity">
    <text evidence="2 7">Belongs to the PsbU family.</text>
</comment>
<evidence type="ECO:0000313" key="8">
    <source>
        <dbReference type="EMBL" id="OSO90983.1"/>
    </source>
</evidence>
<dbReference type="AlphaFoldDB" id="A0A1X4G7L1"/>
<dbReference type="PROSITE" id="PS51257">
    <property type="entry name" value="PROKAR_LIPOPROTEIN"/>
    <property type="match status" value="1"/>
</dbReference>
<proteinExistence type="inferred from homology"/>
<keyword evidence="7" id="KW-0602">Photosynthesis</keyword>
<comment type="caution">
    <text evidence="8">The sequence shown here is derived from an EMBL/GenBank/DDBJ whole genome shotgun (WGS) entry which is preliminary data.</text>
</comment>
<evidence type="ECO:0000256" key="2">
    <source>
        <dbReference type="ARBA" id="ARBA00010827"/>
    </source>
</evidence>
<evidence type="ECO:0000256" key="3">
    <source>
        <dbReference type="ARBA" id="ARBA00022982"/>
    </source>
</evidence>
<comment type="function">
    <text evidence="7">One of the extrinsic, lumenal subunits of photosystem II (PSII). PSII is a light-driven water plastoquinone oxidoreductase, using light energy to abstract electrons from H(2)O, generating a proton gradient subsequently used for ATP formation. The extrinsic proteins stabilize the structure of photosystem II oxygen-evolving complex (OEC), the ion environment of oxygen evolution and protect the OEC against heat-induced inactivation.</text>
</comment>
<dbReference type="Gene3D" id="1.10.150.320">
    <property type="entry name" value="Photosystem II 12 kDa extrinsic protein"/>
    <property type="match status" value="1"/>
</dbReference>
<gene>
    <name evidence="7" type="primary">psbU</name>
    <name evidence="8" type="ORF">B7O87_08935</name>
</gene>
<reference evidence="9" key="1">
    <citation type="submission" date="2017-04" db="EMBL/GenBank/DDBJ databases">
        <authorList>
            <person name="Abreu V.A."/>
            <person name="Popin R.V."/>
            <person name="Rigonato J."/>
            <person name="Andreote A.P."/>
            <person name="Schaker P.C."/>
            <person name="Hoff-Risseti C."/>
            <person name="Alvarenga D.O."/>
            <person name="Varani A.M."/>
            <person name="Fiore M.F."/>
        </authorList>
    </citation>
    <scope>NUCLEOTIDE SEQUENCE [LARGE SCALE GENOMIC DNA]</scope>
    <source>
        <strain evidence="9">CENA303</strain>
    </source>
</reference>